<protein>
    <submittedName>
        <fullName evidence="1">Uncharacterized protein</fullName>
    </submittedName>
</protein>
<proteinExistence type="predicted"/>
<dbReference type="Proteomes" id="UP001634394">
    <property type="component" value="Unassembled WGS sequence"/>
</dbReference>
<evidence type="ECO:0000313" key="1">
    <source>
        <dbReference type="EMBL" id="KAL3869443.1"/>
    </source>
</evidence>
<evidence type="ECO:0000313" key="2">
    <source>
        <dbReference type="Proteomes" id="UP001634394"/>
    </source>
</evidence>
<organism evidence="1 2">
    <name type="scientific">Sinanodonta woodiana</name>
    <name type="common">Chinese pond mussel</name>
    <name type="synonym">Anodonta woodiana</name>
    <dbReference type="NCBI Taxonomy" id="1069815"/>
    <lineage>
        <taxon>Eukaryota</taxon>
        <taxon>Metazoa</taxon>
        <taxon>Spiralia</taxon>
        <taxon>Lophotrochozoa</taxon>
        <taxon>Mollusca</taxon>
        <taxon>Bivalvia</taxon>
        <taxon>Autobranchia</taxon>
        <taxon>Heteroconchia</taxon>
        <taxon>Palaeoheterodonta</taxon>
        <taxon>Unionida</taxon>
        <taxon>Unionoidea</taxon>
        <taxon>Unionidae</taxon>
        <taxon>Unioninae</taxon>
        <taxon>Sinanodonta</taxon>
    </lineage>
</organism>
<reference evidence="1 2" key="1">
    <citation type="submission" date="2024-11" db="EMBL/GenBank/DDBJ databases">
        <title>Chromosome-level genome assembly of the freshwater bivalve Anodonta woodiana.</title>
        <authorList>
            <person name="Chen X."/>
        </authorList>
    </citation>
    <scope>NUCLEOTIDE SEQUENCE [LARGE SCALE GENOMIC DNA]</scope>
    <source>
        <strain evidence="1">MN2024</strain>
        <tissue evidence="1">Gills</tissue>
    </source>
</reference>
<sequence length="101" mass="11502">MSARNMVHSRENSVSEGVGEVKKAQWSTQFTLPQIVKCNPQAIMVRRDNPMPINLGQPLLLYESRMVEKLLARNVVIDPLTGRFTENDQTVVIPRDYEGTF</sequence>
<comment type="caution">
    <text evidence="1">The sequence shown here is derived from an EMBL/GenBank/DDBJ whole genome shotgun (WGS) entry which is preliminary data.</text>
</comment>
<keyword evidence="2" id="KW-1185">Reference proteome</keyword>
<accession>A0ABD3W9M5</accession>
<dbReference type="AlphaFoldDB" id="A0ABD3W9M5"/>
<gene>
    <name evidence="1" type="ORF">ACJMK2_042124</name>
</gene>
<name>A0ABD3W9M5_SINWO</name>
<dbReference type="EMBL" id="JBJQND010000008">
    <property type="protein sequence ID" value="KAL3869443.1"/>
    <property type="molecule type" value="Genomic_DNA"/>
</dbReference>